<feature type="domain" description="MADS-box" evidence="6">
    <location>
        <begin position="13"/>
        <end position="73"/>
    </location>
</feature>
<evidence type="ECO:0000313" key="7">
    <source>
        <dbReference type="EnsemblPlants" id="Kaladp0067s0030.1.v1.1"/>
    </source>
</evidence>
<name>A0A7N0UG22_KALFE</name>
<dbReference type="SUPFAM" id="SSF55455">
    <property type="entry name" value="SRF-like"/>
    <property type="match status" value="1"/>
</dbReference>
<dbReference type="PANTHER" id="PTHR11945:SF776">
    <property type="entry name" value="AGAMOUS-LIKE 50-RELATED"/>
    <property type="match status" value="1"/>
</dbReference>
<keyword evidence="2" id="KW-0805">Transcription regulation</keyword>
<evidence type="ECO:0000256" key="2">
    <source>
        <dbReference type="ARBA" id="ARBA00023015"/>
    </source>
</evidence>
<dbReference type="PANTHER" id="PTHR11945">
    <property type="entry name" value="MADS BOX PROTEIN"/>
    <property type="match status" value="1"/>
</dbReference>
<keyword evidence="3" id="KW-0238">DNA-binding</keyword>
<evidence type="ECO:0000313" key="8">
    <source>
        <dbReference type="Proteomes" id="UP000594263"/>
    </source>
</evidence>
<dbReference type="PRINTS" id="PR00404">
    <property type="entry name" value="MADSDOMAIN"/>
</dbReference>
<dbReference type="GO" id="GO:0000978">
    <property type="term" value="F:RNA polymerase II cis-regulatory region sequence-specific DNA binding"/>
    <property type="evidence" value="ECO:0007669"/>
    <property type="project" value="TreeGrafter"/>
</dbReference>
<dbReference type="InterPro" id="IPR002100">
    <property type="entry name" value="TF_MADSbox"/>
</dbReference>
<dbReference type="InterPro" id="IPR033896">
    <property type="entry name" value="MEF2-like_N"/>
</dbReference>
<evidence type="ECO:0000256" key="5">
    <source>
        <dbReference type="ARBA" id="ARBA00023242"/>
    </source>
</evidence>
<dbReference type="Pfam" id="PF00319">
    <property type="entry name" value="SRF-TF"/>
    <property type="match status" value="1"/>
</dbReference>
<dbReference type="PROSITE" id="PS50066">
    <property type="entry name" value="MADS_BOX_2"/>
    <property type="match status" value="1"/>
</dbReference>
<dbReference type="SMART" id="SM00432">
    <property type="entry name" value="MADS"/>
    <property type="match status" value="1"/>
</dbReference>
<evidence type="ECO:0000256" key="4">
    <source>
        <dbReference type="ARBA" id="ARBA00023163"/>
    </source>
</evidence>
<dbReference type="FunFam" id="3.40.1810.10:FF:000006">
    <property type="entry name" value="Agamous-like MADS-box protein AGL62"/>
    <property type="match status" value="1"/>
</dbReference>
<dbReference type="GO" id="GO:0046983">
    <property type="term" value="F:protein dimerization activity"/>
    <property type="evidence" value="ECO:0007669"/>
    <property type="project" value="InterPro"/>
</dbReference>
<dbReference type="Proteomes" id="UP000594263">
    <property type="component" value="Unplaced"/>
</dbReference>
<accession>A0A7N0UG22</accession>
<reference evidence="7" key="1">
    <citation type="submission" date="2021-01" db="UniProtKB">
        <authorList>
            <consortium name="EnsemblPlants"/>
        </authorList>
    </citation>
    <scope>IDENTIFICATION</scope>
</reference>
<keyword evidence="8" id="KW-1185">Reference proteome</keyword>
<protein>
    <recommendedName>
        <fullName evidence="6">MADS-box domain-containing protein</fullName>
    </recommendedName>
</protein>
<keyword evidence="4" id="KW-0804">Transcription</keyword>
<evidence type="ECO:0000256" key="3">
    <source>
        <dbReference type="ARBA" id="ARBA00023125"/>
    </source>
</evidence>
<dbReference type="GO" id="GO:0000981">
    <property type="term" value="F:DNA-binding transcription factor activity, RNA polymerase II-specific"/>
    <property type="evidence" value="ECO:0007669"/>
    <property type="project" value="TreeGrafter"/>
</dbReference>
<dbReference type="Gramene" id="Kaladp0067s0030.1.v1.1">
    <property type="protein sequence ID" value="Kaladp0067s0030.1.v1.1"/>
    <property type="gene ID" value="Kaladp0067s0030.v1.1"/>
</dbReference>
<dbReference type="CDD" id="cd00265">
    <property type="entry name" value="MADS_MEF2_like"/>
    <property type="match status" value="1"/>
</dbReference>
<dbReference type="GO" id="GO:0005634">
    <property type="term" value="C:nucleus"/>
    <property type="evidence" value="ECO:0007669"/>
    <property type="project" value="UniProtKB-SubCell"/>
</dbReference>
<dbReference type="InterPro" id="IPR036879">
    <property type="entry name" value="TF_MADSbox_sf"/>
</dbReference>
<comment type="subcellular location">
    <subcellularLocation>
        <location evidence="1">Nucleus</location>
    </subcellularLocation>
</comment>
<evidence type="ECO:0000259" key="6">
    <source>
        <dbReference type="PROSITE" id="PS50066"/>
    </source>
</evidence>
<keyword evidence="5" id="KW-0539">Nucleus</keyword>
<organism evidence="7 8">
    <name type="scientific">Kalanchoe fedtschenkoi</name>
    <name type="common">Lavender scallops</name>
    <name type="synonym">South American air plant</name>
    <dbReference type="NCBI Taxonomy" id="63787"/>
    <lineage>
        <taxon>Eukaryota</taxon>
        <taxon>Viridiplantae</taxon>
        <taxon>Streptophyta</taxon>
        <taxon>Embryophyta</taxon>
        <taxon>Tracheophyta</taxon>
        <taxon>Spermatophyta</taxon>
        <taxon>Magnoliopsida</taxon>
        <taxon>eudicotyledons</taxon>
        <taxon>Gunneridae</taxon>
        <taxon>Pentapetalae</taxon>
        <taxon>Saxifragales</taxon>
        <taxon>Crassulaceae</taxon>
        <taxon>Kalanchoe</taxon>
    </lineage>
</organism>
<evidence type="ECO:0000256" key="1">
    <source>
        <dbReference type="ARBA" id="ARBA00004123"/>
    </source>
</evidence>
<proteinExistence type="predicted"/>
<dbReference type="AlphaFoldDB" id="A0A7N0UG22"/>
<dbReference type="GO" id="GO:0045944">
    <property type="term" value="P:positive regulation of transcription by RNA polymerase II"/>
    <property type="evidence" value="ECO:0007669"/>
    <property type="project" value="InterPro"/>
</dbReference>
<dbReference type="Gene3D" id="3.40.1810.10">
    <property type="entry name" value="Transcription factor, MADS-box"/>
    <property type="match status" value="1"/>
</dbReference>
<dbReference type="EnsemblPlants" id="Kaladp0067s0030.1.v1.1">
    <property type="protein sequence ID" value="Kaladp0067s0030.1.v1.1"/>
    <property type="gene ID" value="Kaladp0067s0030.v1.1"/>
</dbReference>
<sequence>MEMAAVDTKKLTKGRQKIQMRLIEDKEDRVITFSKRKAGIFKKASEISVMCGAKVLFILFSPVGKAYSFGHPSVKSVADKFLGREESDGGKQIRQILENHLNKRLQKLVLHHFVAKSELEAACEQVSALAVAMKFENKGWWEANVSAMSSREEVEQVMKSLSDFEVALTNHFGNIEVQNAGQGSNSNIQPEDVNNFPQMTSWTGGNNLPDVGALGGFESSFGGVSDAGLAAVGYGGALGQGSDGFSLPAAGNYGGVLGQDSGFSLPTAGNYGGFPGQGNDNFSLPVAGNHGGFPGQGNDNFSLPAAGNYGGTLGQDNSFSWPDAGNHGNALGLGTGFSLPAAGNYGGALGHDNVFSLTVAGNYGGALGHDSGFSLPDGGTYGGALGQGSSHFSLPAGGYGGTPGQGSDHFNFPAVGYGGSGFSVPATGYGGTAGPSEGSSSGGTYNGGNFGAGLYGAGGYGGSFMDGGAPDPASDFQRPY</sequence>